<proteinExistence type="predicted"/>
<evidence type="ECO:0000256" key="1">
    <source>
        <dbReference type="SAM" id="MobiDB-lite"/>
    </source>
</evidence>
<dbReference type="EMBL" id="JBHSQI010000001">
    <property type="protein sequence ID" value="MFC6152295.1"/>
    <property type="molecule type" value="Genomic_DNA"/>
</dbReference>
<reference evidence="5" key="1">
    <citation type="journal article" date="2019" name="Int. J. Syst. Evol. Microbiol.">
        <title>The Global Catalogue of Microorganisms (GCM) 10K type strain sequencing project: providing services to taxonomists for standard genome sequencing and annotation.</title>
        <authorList>
            <consortium name="The Broad Institute Genomics Platform"/>
            <consortium name="The Broad Institute Genome Sequencing Center for Infectious Disease"/>
            <person name="Wu L."/>
            <person name="Ma J."/>
        </authorList>
    </citation>
    <scope>NUCLEOTIDE SEQUENCE [LARGE SCALE GENOMIC DNA]</scope>
    <source>
        <strain evidence="5">DFY28</strain>
    </source>
</reference>
<feature type="region of interest" description="Disordered" evidence="1">
    <location>
        <begin position="33"/>
        <end position="59"/>
    </location>
</feature>
<accession>A0ABW1QVG8</accession>
<feature type="compositionally biased region" description="Low complexity" evidence="1">
    <location>
        <begin position="305"/>
        <end position="346"/>
    </location>
</feature>
<evidence type="ECO:0000256" key="2">
    <source>
        <dbReference type="SAM" id="Phobius"/>
    </source>
</evidence>
<evidence type="ECO:0000256" key="3">
    <source>
        <dbReference type="SAM" id="SignalP"/>
    </source>
</evidence>
<keyword evidence="5" id="KW-1185">Reference proteome</keyword>
<keyword evidence="2" id="KW-0812">Transmembrane</keyword>
<protein>
    <recommendedName>
        <fullName evidence="6">Fibronectin type-III domain-containing protein</fullName>
    </recommendedName>
</protein>
<organism evidence="4 5">
    <name type="scientific">Nocardioides yefusunii</name>
    <dbReference type="NCBI Taxonomy" id="2500546"/>
    <lineage>
        <taxon>Bacteria</taxon>
        <taxon>Bacillati</taxon>
        <taxon>Actinomycetota</taxon>
        <taxon>Actinomycetes</taxon>
        <taxon>Propionibacteriales</taxon>
        <taxon>Nocardioidaceae</taxon>
        <taxon>Nocardioides</taxon>
    </lineage>
</organism>
<dbReference type="PANTHER" id="PTHR36721:SF15">
    <property type="entry name" value="EN_SPM-LIKE TRANSPOSON PROTEIN"/>
    <property type="match status" value="1"/>
</dbReference>
<evidence type="ECO:0000313" key="5">
    <source>
        <dbReference type="Proteomes" id="UP001596098"/>
    </source>
</evidence>
<dbReference type="PANTHER" id="PTHR36721">
    <property type="entry name" value="PROLINE-RICH FAMILY PROTEIN"/>
    <property type="match status" value="1"/>
</dbReference>
<comment type="caution">
    <text evidence="4">The sequence shown here is derived from an EMBL/GenBank/DDBJ whole genome shotgun (WGS) entry which is preliminary data.</text>
</comment>
<keyword evidence="2" id="KW-1133">Transmembrane helix</keyword>
<gene>
    <name evidence="4" type="ORF">ACFPWU_01280</name>
</gene>
<evidence type="ECO:0008006" key="6">
    <source>
        <dbReference type="Google" id="ProtNLM"/>
    </source>
</evidence>
<feature type="region of interest" description="Disordered" evidence="1">
    <location>
        <begin position="289"/>
        <end position="434"/>
    </location>
</feature>
<evidence type="ECO:0000313" key="4">
    <source>
        <dbReference type="EMBL" id="MFC6152295.1"/>
    </source>
</evidence>
<feature type="compositionally biased region" description="Low complexity" evidence="1">
    <location>
        <begin position="374"/>
        <end position="431"/>
    </location>
</feature>
<name>A0ABW1QVG8_9ACTN</name>
<dbReference type="Proteomes" id="UP001596098">
    <property type="component" value="Unassembled WGS sequence"/>
</dbReference>
<sequence>MAATRAAHRAATGSLLAAMTLAVLTLGSAVAGAADAPQGSSSQDSSPQGSSSQGSSSQRSALCDSYAGECRITVSGTSLGGSGDSVNAGQTLGAAAQGNRGATVDLQFFRVEFNRDGELTELVPVGEPVAHTVGGSGARLWVVADRTTSTGWGYVGLASETGNDVSQRMGVFVGYGGNMLRLLGDGYADQKPADTVLDLHVVGQVASVGYWVEYQDESGAWQPVPGQGLTAPQFVDAPANEIGHLSYTVPATLTPGRSYTFRANTQLNYAGGKLISKPAFATWTVVPSATPQAQDRGQNFDQDKGPAAPTPSAGPSAPQPSSQPSSQPSGQATPTRPEASGDSAPSAPAPSAPAPSAPAPSAPAPRAPTPTSPSAPVTAPSAVPSSAANSAPSPASGTTAPTTTAPTTTAPTATAPSSTAAGTGASASGTGPVWGEEASADLQAVAQPVDSRISGLVGVAVLLLVLAPVTWWVLSRRPGVVSAAFGARFGTTEETL</sequence>
<feature type="signal peptide" evidence="3">
    <location>
        <begin position="1"/>
        <end position="33"/>
    </location>
</feature>
<dbReference type="RefSeq" id="WP_378528431.1">
    <property type="nucleotide sequence ID" value="NZ_JBHSQI010000001.1"/>
</dbReference>
<feature type="transmembrane region" description="Helical" evidence="2">
    <location>
        <begin position="453"/>
        <end position="474"/>
    </location>
</feature>
<keyword evidence="2" id="KW-0472">Membrane</keyword>
<feature type="compositionally biased region" description="Polar residues" evidence="1">
    <location>
        <begin position="289"/>
        <end position="300"/>
    </location>
</feature>
<feature type="chain" id="PRO_5046596528" description="Fibronectin type-III domain-containing protein" evidence="3">
    <location>
        <begin position="34"/>
        <end position="496"/>
    </location>
</feature>
<keyword evidence="3" id="KW-0732">Signal</keyword>
<feature type="compositionally biased region" description="Pro residues" evidence="1">
    <location>
        <begin position="347"/>
        <end position="373"/>
    </location>
</feature>